<gene>
    <name evidence="2" type="ORF">NOO_LOCUS10766</name>
</gene>
<name>A0A182ERJ9_ONCOC</name>
<proteinExistence type="predicted"/>
<reference evidence="4" key="1">
    <citation type="submission" date="2016-06" db="UniProtKB">
        <authorList>
            <consortium name="WormBaseParasite"/>
        </authorList>
    </citation>
    <scope>IDENTIFICATION</scope>
</reference>
<sequence>MAEQTIGAFDVYLRISTNYLIIGQIDLGSFSLGQDKRGDLKVGLNQAANILGFGGDRGLDFTIGEGRFDTKARHGALIAGERIGLDSGFGLNEAEGLNFGSFLNFGKNPLSINNPAGQFLSFLENITKFFTSGGKSLEPLPSPLQPNIQTENDFRNFGTKLRKISGNTMNDMQSENVNDGDYYRDIEDEVTQGELKTTIESPGELKTTTESSEELKTTTESSLQKT</sequence>
<evidence type="ECO:0000313" key="4">
    <source>
        <dbReference type="WBParaSite" id="nOo.2.0.1.t10766-RA"/>
    </source>
</evidence>
<dbReference type="OrthoDB" id="5825015at2759"/>
<dbReference type="WBParaSite" id="nOo.2.0.1.t10766-RA">
    <property type="protein sequence ID" value="nOo.2.0.1.t10766-RA"/>
    <property type="gene ID" value="nOo.2.0.1.g10766"/>
</dbReference>
<dbReference type="AlphaFoldDB" id="A0A182ERJ9"/>
<accession>A0A182ERJ9</accession>
<keyword evidence="3" id="KW-1185">Reference proteome</keyword>
<dbReference type="EMBL" id="UYRW01006541">
    <property type="protein sequence ID" value="VDM94493.1"/>
    <property type="molecule type" value="Genomic_DNA"/>
</dbReference>
<dbReference type="Proteomes" id="UP000271087">
    <property type="component" value="Unassembled WGS sequence"/>
</dbReference>
<evidence type="ECO:0000313" key="3">
    <source>
        <dbReference type="Proteomes" id="UP000271087"/>
    </source>
</evidence>
<evidence type="ECO:0000313" key="2">
    <source>
        <dbReference type="EMBL" id="VDM94493.1"/>
    </source>
</evidence>
<organism evidence="4">
    <name type="scientific">Onchocerca ochengi</name>
    <name type="common">Filarial nematode worm</name>
    <dbReference type="NCBI Taxonomy" id="42157"/>
    <lineage>
        <taxon>Eukaryota</taxon>
        <taxon>Metazoa</taxon>
        <taxon>Ecdysozoa</taxon>
        <taxon>Nematoda</taxon>
        <taxon>Chromadorea</taxon>
        <taxon>Rhabditida</taxon>
        <taxon>Spirurina</taxon>
        <taxon>Spiruromorpha</taxon>
        <taxon>Filarioidea</taxon>
        <taxon>Onchocercidae</taxon>
        <taxon>Onchocerca</taxon>
    </lineage>
</organism>
<feature type="region of interest" description="Disordered" evidence="1">
    <location>
        <begin position="193"/>
        <end position="226"/>
    </location>
</feature>
<evidence type="ECO:0000256" key="1">
    <source>
        <dbReference type="SAM" id="MobiDB-lite"/>
    </source>
</evidence>
<protein>
    <submittedName>
        <fullName evidence="4">Ntox11 domain-containing protein</fullName>
    </submittedName>
</protein>
<reference evidence="2 3" key="2">
    <citation type="submission" date="2018-08" db="EMBL/GenBank/DDBJ databases">
        <authorList>
            <person name="Laetsch R D."/>
            <person name="Stevens L."/>
            <person name="Kumar S."/>
            <person name="Blaxter L. M."/>
        </authorList>
    </citation>
    <scope>NUCLEOTIDE SEQUENCE [LARGE SCALE GENOMIC DNA]</scope>
</reference>